<sequence length="22" mass="2656">SDPPVEELKFLRWSLKELWVPS</sequence>
<comment type="caution">
    <text evidence="1">The sequence shown here is derived from an EMBL/GenBank/DDBJ whole genome shotgun (WGS) entry which is preliminary data.</text>
</comment>
<gene>
    <name evidence="1" type="ORF">CCACVL1_00361</name>
</gene>
<dbReference type="Gramene" id="OMP11649">
    <property type="protein sequence ID" value="OMP11649"/>
    <property type="gene ID" value="CCACVL1_00361"/>
</dbReference>
<organism evidence="1 2">
    <name type="scientific">Corchorus capsularis</name>
    <name type="common">Jute</name>
    <dbReference type="NCBI Taxonomy" id="210143"/>
    <lineage>
        <taxon>Eukaryota</taxon>
        <taxon>Viridiplantae</taxon>
        <taxon>Streptophyta</taxon>
        <taxon>Embryophyta</taxon>
        <taxon>Tracheophyta</taxon>
        <taxon>Spermatophyta</taxon>
        <taxon>Magnoliopsida</taxon>
        <taxon>eudicotyledons</taxon>
        <taxon>Gunneridae</taxon>
        <taxon>Pentapetalae</taxon>
        <taxon>rosids</taxon>
        <taxon>malvids</taxon>
        <taxon>Malvales</taxon>
        <taxon>Malvaceae</taxon>
        <taxon>Grewioideae</taxon>
        <taxon>Apeibeae</taxon>
        <taxon>Corchorus</taxon>
    </lineage>
</organism>
<feature type="non-terminal residue" evidence="1">
    <location>
        <position position="1"/>
    </location>
</feature>
<dbReference type="AlphaFoldDB" id="A0A1R3KXB3"/>
<keyword evidence="2" id="KW-1185">Reference proteome</keyword>
<dbReference type="EMBL" id="AWWV01001060">
    <property type="protein sequence ID" value="OMP11649.1"/>
    <property type="molecule type" value="Genomic_DNA"/>
</dbReference>
<proteinExistence type="predicted"/>
<protein>
    <submittedName>
        <fullName evidence="1">Uncharacterized protein</fullName>
    </submittedName>
</protein>
<accession>A0A1R3KXB3</accession>
<evidence type="ECO:0000313" key="1">
    <source>
        <dbReference type="EMBL" id="OMP11649.1"/>
    </source>
</evidence>
<evidence type="ECO:0000313" key="2">
    <source>
        <dbReference type="Proteomes" id="UP000188268"/>
    </source>
</evidence>
<name>A0A1R3KXB3_COCAP</name>
<dbReference type="Proteomes" id="UP000188268">
    <property type="component" value="Unassembled WGS sequence"/>
</dbReference>
<reference evidence="1 2" key="1">
    <citation type="submission" date="2013-09" db="EMBL/GenBank/DDBJ databases">
        <title>Corchorus capsularis genome sequencing.</title>
        <authorList>
            <person name="Alam M."/>
            <person name="Haque M.S."/>
            <person name="Islam M.S."/>
            <person name="Emdad E.M."/>
            <person name="Islam M.M."/>
            <person name="Ahmed B."/>
            <person name="Halim A."/>
            <person name="Hossen Q.M.M."/>
            <person name="Hossain M.Z."/>
            <person name="Ahmed R."/>
            <person name="Khan M.M."/>
            <person name="Islam R."/>
            <person name="Rashid M.M."/>
            <person name="Khan S.A."/>
            <person name="Rahman M.S."/>
            <person name="Alam M."/>
        </authorList>
    </citation>
    <scope>NUCLEOTIDE SEQUENCE [LARGE SCALE GENOMIC DNA]</scope>
    <source>
        <strain evidence="2">cv. CVL-1</strain>
        <tissue evidence="1">Whole seedling</tissue>
    </source>
</reference>